<dbReference type="Proteomes" id="UP000196258">
    <property type="component" value="Unassembled WGS sequence"/>
</dbReference>
<dbReference type="GO" id="GO:0005737">
    <property type="term" value="C:cytoplasm"/>
    <property type="evidence" value="ECO:0007669"/>
    <property type="project" value="TreeGrafter"/>
</dbReference>
<evidence type="ECO:0008006" key="11">
    <source>
        <dbReference type="Google" id="ProtNLM"/>
    </source>
</evidence>
<dbReference type="SUPFAM" id="SSF49899">
    <property type="entry name" value="Concanavalin A-like lectins/glucanases"/>
    <property type="match status" value="2"/>
</dbReference>
<proteinExistence type="inferred from homology"/>
<evidence type="ECO:0000313" key="9">
    <source>
        <dbReference type="EMBL" id="OUQ05833.1"/>
    </source>
</evidence>
<dbReference type="InterPro" id="IPR013148">
    <property type="entry name" value="Glyco_hydro_32_N"/>
</dbReference>
<comment type="caution">
    <text evidence="9">The sequence shown here is derived from an EMBL/GenBank/DDBJ whole genome shotgun (WGS) entry which is preliminary data.</text>
</comment>
<evidence type="ECO:0000256" key="5">
    <source>
        <dbReference type="SAM" id="SignalP"/>
    </source>
</evidence>
<evidence type="ECO:0000259" key="8">
    <source>
        <dbReference type="Pfam" id="PF08244"/>
    </source>
</evidence>
<reference evidence="10" key="1">
    <citation type="submission" date="2017-04" db="EMBL/GenBank/DDBJ databases">
        <title>Function of individual gut microbiota members based on whole genome sequencing of pure cultures obtained from chicken caecum.</title>
        <authorList>
            <person name="Medvecky M."/>
            <person name="Cejkova D."/>
            <person name="Polansky O."/>
            <person name="Karasova D."/>
            <person name="Kubasova T."/>
            <person name="Cizek A."/>
            <person name="Rychlik I."/>
        </authorList>
    </citation>
    <scope>NUCLEOTIDE SEQUENCE [LARGE SCALE GENOMIC DNA]</scope>
    <source>
        <strain evidence="10">An149</strain>
    </source>
</reference>
<keyword evidence="2" id="KW-0378">Hydrolase</keyword>
<dbReference type="GO" id="GO:0004575">
    <property type="term" value="F:sucrose alpha-glucosidase activity"/>
    <property type="evidence" value="ECO:0007669"/>
    <property type="project" value="TreeGrafter"/>
</dbReference>
<keyword evidence="5" id="KW-0732">Signal</keyword>
<dbReference type="InterPro" id="IPR023296">
    <property type="entry name" value="Glyco_hydro_beta-prop_sf"/>
</dbReference>
<dbReference type="InterPro" id="IPR013189">
    <property type="entry name" value="Glyco_hydro_32_C"/>
</dbReference>
<evidence type="ECO:0000256" key="1">
    <source>
        <dbReference type="ARBA" id="ARBA00009902"/>
    </source>
</evidence>
<dbReference type="GO" id="GO:0005987">
    <property type="term" value="P:sucrose catabolic process"/>
    <property type="evidence" value="ECO:0007669"/>
    <property type="project" value="TreeGrafter"/>
</dbReference>
<dbReference type="InterPro" id="IPR010496">
    <property type="entry name" value="AL/BT2_dom"/>
</dbReference>
<dbReference type="PROSITE" id="PS00609">
    <property type="entry name" value="GLYCOSYL_HYDROL_F32"/>
    <property type="match status" value="1"/>
</dbReference>
<dbReference type="Pfam" id="PF06439">
    <property type="entry name" value="3keto-disac_hyd"/>
    <property type="match status" value="1"/>
</dbReference>
<feature type="region of interest" description="Disordered" evidence="4">
    <location>
        <begin position="1620"/>
        <end position="1643"/>
    </location>
</feature>
<feature type="domain" description="Glycosyl hydrolase family 32 N-terminal" evidence="6">
    <location>
        <begin position="519"/>
        <end position="812"/>
    </location>
</feature>
<evidence type="ECO:0000256" key="2">
    <source>
        <dbReference type="ARBA" id="ARBA00022801"/>
    </source>
</evidence>
<dbReference type="SMART" id="SM00640">
    <property type="entry name" value="Glyco_32"/>
    <property type="match status" value="1"/>
</dbReference>
<accession>A0A1Y4QNF9</accession>
<dbReference type="Gene3D" id="1.20.1270.70">
    <property type="entry name" value="Designed single chain three-helix bundle"/>
    <property type="match status" value="2"/>
</dbReference>
<organism evidence="9 10">
    <name type="scientific">Thomasclavelia spiroformis</name>
    <dbReference type="NCBI Taxonomy" id="29348"/>
    <lineage>
        <taxon>Bacteria</taxon>
        <taxon>Bacillati</taxon>
        <taxon>Bacillota</taxon>
        <taxon>Erysipelotrichia</taxon>
        <taxon>Erysipelotrichales</taxon>
        <taxon>Coprobacillaceae</taxon>
        <taxon>Thomasclavelia</taxon>
    </lineage>
</organism>
<dbReference type="PANTHER" id="PTHR42800">
    <property type="entry name" value="EXOINULINASE INUD (AFU_ORTHOLOGUE AFUA_5G00480)"/>
    <property type="match status" value="1"/>
</dbReference>
<evidence type="ECO:0000259" key="7">
    <source>
        <dbReference type="Pfam" id="PF06439"/>
    </source>
</evidence>
<dbReference type="SUPFAM" id="SSF75005">
    <property type="entry name" value="Arabinanase/levansucrase/invertase"/>
    <property type="match status" value="1"/>
</dbReference>
<gene>
    <name evidence="9" type="ORF">B5E91_03220</name>
</gene>
<dbReference type="Pfam" id="PF00251">
    <property type="entry name" value="Glyco_hydro_32N"/>
    <property type="match status" value="1"/>
</dbReference>
<dbReference type="Gene3D" id="2.115.10.20">
    <property type="entry name" value="Glycosyl hydrolase domain, family 43"/>
    <property type="match status" value="1"/>
</dbReference>
<dbReference type="InterPro" id="IPR001362">
    <property type="entry name" value="Glyco_hydro_32"/>
</dbReference>
<sequence>MIKKVLSFILVFSMFFTNLTFVNAFNMPDEKTDVPDGTFESKLEAKELSNFVSKSNGEVTSNEDGVMLSKKNNDDHHALLNEENKYNSFIYEGDVKLIDGISAGLVIGVADQENVTNSWYAISFNTEDTQNRARLFKVENDTVTNYAYITDEEAKTIDFSDTVHMYIEFNTSGNYIFKLSNNESNQIVKTGKVDNWQGGYIGLLTFDSSAKFSNIKFVDTSKTKNFVTNLTGIQENENYWISDIGITGNSNGVNDAFLLSETEGEDFVYEADVKFNERNGAASLIFRASDDLNNKSMYVANINGASGEARLFKFGQDDNYDLGKSKFITLDENDEYHLKITAIGKHIVYYINGELVINTADYTMNTRNEDSHYGQNDALTSGKFGLLTWNGNVTYQNVEYTSLDDTNSPQLDNLSVASINGKVDKQIAFAKGQYVYITYVTNSTTAVSLLPEIKNDSEIIATNENGEIVDINNLPVTKDLQTYTLTVRNGNAKVLYRIRVHRMQEDESYYNEDYRGQYHYSVKDGWANDPNGMVYYNGKYHLFYQYYDSSTWGPMHWAHATSTDLIHWQEQPIQFYPDEYGTMYSGCAVIANHETAPSIFNEGEEGLVFFITANGGNGGDVQKVIAAYSKDGETFHKYDEGKVLINWTDDSLKNTAFRDPKVFRYENKWFMVIAGGPLRIYSSDDLVNWQVESVYGDLHTECPDLYPLVVKDENNQDTGEVKWVLDRGGRKYKIGDFKQVNGKWSFVPEEQYASTNANGMGNEDNDGIMNFGPDSYAAMTYYMGDFGTADNFKAQDIIAINWMNTWDSGFNNAIPSANGNNIFNGTFNLQLRLGVVKDAQGKYYLTQTPIDEYKSLRDEENKIELNNVTIDENNQLLNDFKGDSYEIVANLKPDSTCSEVGFKVRTGNDQETIVKYNLQTQQLTIDRLKSGILVVAGERINVCNQNVSLNADGSIDLHIYVDRSSVEVFTNDYTVAGAMQIFASPVSKGLSVYSIDGNATGNITIYPMKTIWTDKLTPTKPLSVGIDKTNINGYVGDEFTLNSWVSPAELSQDLIYTVDNNDVISLEQNGSQATLKALKAGEATITVAAKQNPNITKKCSVHIYENNFKTNLSDFEAVGGNWYVDDETYIASHNDNGFMFANKISTNKFKYEIDATYQTGILNFIFQSQTKNVWDGCYSLQLNGNTVRLFDFKDDYTFTSTNNLAIAPDNKYHMEINVDDNKIVALVNGVEYINHVISESDRQYDEGYVGLGIFNTNAKYQNFYVTTDTPITQITSKIPDLYPSINANLEDIKALLPTMVTVAGDDNLNKKEMAEITWNLDTIDVNVPDTYSVTGTIANGVTTTVKVITRSNKALADLVAKTYDEKDYTSVSYQEYLKVLANAKEVLSNDDSSQKEIDTAYLNLQLAIENLIPINSINKTALKIAVDLANAITDKDLEKVIPVVADEFIAARDEANEVYNNASASQVEVNNAFDRLASIMQKLEFFKGDKTALKAFIDKVSGLEGSKYTEATWTPFNDALTAATNVYNDENAMQEEVNTVYNDLVTAFLNLRLIPNKDLLGDLINQASGLNSANYTKATFNGLTKALNEAKVVFDNLNATQKEVDNAKATLEKAIEGLQTNPSTPSNVDNTIKTSVSNGDTTASVKTGDESLAGMLAGLALLSVAGYTVLKRKEKQ</sequence>
<dbReference type="Pfam" id="PF08244">
    <property type="entry name" value="Glyco_hydro_32C"/>
    <property type="match status" value="1"/>
</dbReference>
<dbReference type="CDD" id="cd18622">
    <property type="entry name" value="GH32_Inu-like"/>
    <property type="match status" value="1"/>
</dbReference>
<evidence type="ECO:0000256" key="4">
    <source>
        <dbReference type="SAM" id="MobiDB-lite"/>
    </source>
</evidence>
<keyword evidence="3" id="KW-0326">Glycosidase</keyword>
<dbReference type="PANTHER" id="PTHR42800:SF1">
    <property type="entry name" value="EXOINULINASE INUD (AFU_ORTHOLOGUE AFUA_5G00480)"/>
    <property type="match status" value="1"/>
</dbReference>
<protein>
    <recommendedName>
        <fullName evidence="11">Glycosyl hydrolase family 32</fullName>
    </recommendedName>
</protein>
<dbReference type="SUPFAM" id="SSF49373">
    <property type="entry name" value="Invasin/intimin cell-adhesion fragments"/>
    <property type="match status" value="1"/>
</dbReference>
<evidence type="ECO:0000259" key="6">
    <source>
        <dbReference type="Pfam" id="PF00251"/>
    </source>
</evidence>
<dbReference type="InterPro" id="IPR018053">
    <property type="entry name" value="Glyco_hydro_32_AS"/>
</dbReference>
<dbReference type="Gene3D" id="1.20.1270.90">
    <property type="entry name" value="AF1782-like"/>
    <property type="match status" value="2"/>
</dbReference>
<dbReference type="InterPro" id="IPR013320">
    <property type="entry name" value="ConA-like_dom_sf"/>
</dbReference>
<feature type="domain" description="3-keto-alpha-glucoside-1,2-lyase/3-keto-2-hydroxy-glucal hydratase" evidence="7">
    <location>
        <begin position="240"/>
        <end position="399"/>
    </location>
</feature>
<feature type="signal peptide" evidence="5">
    <location>
        <begin position="1"/>
        <end position="24"/>
    </location>
</feature>
<dbReference type="EMBL" id="NFLB01000003">
    <property type="protein sequence ID" value="OUQ05833.1"/>
    <property type="molecule type" value="Genomic_DNA"/>
</dbReference>
<dbReference type="NCBIfam" id="TIGR01167">
    <property type="entry name" value="LPXTG_anchor"/>
    <property type="match status" value="1"/>
</dbReference>
<dbReference type="InterPro" id="IPR008964">
    <property type="entry name" value="Invasin/intimin_cell_adhesion"/>
</dbReference>
<dbReference type="RefSeq" id="WP_087254988.1">
    <property type="nucleotide sequence ID" value="NZ_NFKY01000002.1"/>
</dbReference>
<feature type="chain" id="PRO_5011966338" description="Glycosyl hydrolase family 32" evidence="5">
    <location>
        <begin position="25"/>
        <end position="1676"/>
    </location>
</feature>
<evidence type="ECO:0000313" key="10">
    <source>
        <dbReference type="Proteomes" id="UP000196258"/>
    </source>
</evidence>
<comment type="similarity">
    <text evidence="1">Belongs to the glycosyl hydrolase 32 family.</text>
</comment>
<feature type="domain" description="Glycosyl hydrolase family 32 C-terminal" evidence="8">
    <location>
        <begin position="852"/>
        <end position="1005"/>
    </location>
</feature>
<dbReference type="Pfam" id="PF07554">
    <property type="entry name" value="FIVAR"/>
    <property type="match status" value="4"/>
</dbReference>
<dbReference type="Gene3D" id="2.60.120.560">
    <property type="entry name" value="Exo-inulinase, domain 1"/>
    <property type="match status" value="4"/>
</dbReference>
<evidence type="ECO:0000256" key="3">
    <source>
        <dbReference type="ARBA" id="ARBA00023295"/>
    </source>
</evidence>
<name>A0A1Y4QNF9_9FIRM</name>
<dbReference type="Gene3D" id="2.60.40.1080">
    <property type="match status" value="1"/>
</dbReference>